<dbReference type="GO" id="GO:0007188">
    <property type="term" value="P:adenylate cyclase-modulating G protein-coupled receptor signaling pathway"/>
    <property type="evidence" value="ECO:0007669"/>
    <property type="project" value="TreeGrafter"/>
</dbReference>
<dbReference type="PANTHER" id="PTHR10218:SF116">
    <property type="entry name" value="G PROTEIN, ALPHA SUBUNIT"/>
    <property type="match status" value="1"/>
</dbReference>
<evidence type="ECO:0000313" key="8">
    <source>
        <dbReference type="Proteomes" id="UP000006671"/>
    </source>
</evidence>
<evidence type="ECO:0000256" key="3">
    <source>
        <dbReference type="ARBA" id="ARBA00023134"/>
    </source>
</evidence>
<feature type="binding site" evidence="6">
    <location>
        <position position="189"/>
    </location>
    <ligand>
        <name>Mg(2+)</name>
        <dbReference type="ChEBI" id="CHEBI:18420"/>
    </ligand>
</feature>
<dbReference type="GO" id="GO:0001664">
    <property type="term" value="F:G protein-coupled receptor binding"/>
    <property type="evidence" value="ECO:0007669"/>
    <property type="project" value="TreeGrafter"/>
</dbReference>
<reference evidence="7 8" key="1">
    <citation type="journal article" date="2010" name="Cell">
        <title>The genome of Naegleria gruberi illuminates early eukaryotic versatility.</title>
        <authorList>
            <person name="Fritz-Laylin L.K."/>
            <person name="Prochnik S.E."/>
            <person name="Ginger M.L."/>
            <person name="Dacks J.B."/>
            <person name="Carpenter M.L."/>
            <person name="Field M.C."/>
            <person name="Kuo A."/>
            <person name="Paredez A."/>
            <person name="Chapman J."/>
            <person name="Pham J."/>
            <person name="Shu S."/>
            <person name="Neupane R."/>
            <person name="Cipriano M."/>
            <person name="Mancuso J."/>
            <person name="Tu H."/>
            <person name="Salamov A."/>
            <person name="Lindquist E."/>
            <person name="Shapiro H."/>
            <person name="Lucas S."/>
            <person name="Grigoriev I.V."/>
            <person name="Cande W.Z."/>
            <person name="Fulton C."/>
            <person name="Rokhsar D.S."/>
            <person name="Dawson S.C."/>
        </authorList>
    </citation>
    <scope>NUCLEOTIDE SEQUENCE [LARGE SCALE GENOMIC DNA]</scope>
    <source>
        <strain evidence="7 8">NEG-M</strain>
    </source>
</reference>
<keyword evidence="8" id="KW-1185">Reference proteome</keyword>
<dbReference type="PROSITE" id="PS51882">
    <property type="entry name" value="G_ALPHA"/>
    <property type="match status" value="1"/>
</dbReference>
<dbReference type="Proteomes" id="UP000006671">
    <property type="component" value="Unassembled WGS sequence"/>
</dbReference>
<accession>D2V9E5</accession>
<dbReference type="OrthoDB" id="5817230at2759"/>
<name>D2V9E5_NAEGR</name>
<gene>
    <name evidence="7" type="ORF">NAEGRDRAFT_65413</name>
</gene>
<dbReference type="Pfam" id="PF00503">
    <property type="entry name" value="G-alpha"/>
    <property type="match status" value="1"/>
</dbReference>
<evidence type="ECO:0000256" key="2">
    <source>
        <dbReference type="ARBA" id="ARBA00022741"/>
    </source>
</evidence>
<dbReference type="AlphaFoldDB" id="D2V9E5"/>
<dbReference type="InterPro" id="IPR011025">
    <property type="entry name" value="GproteinA_insert"/>
</dbReference>
<dbReference type="GO" id="GO:0003924">
    <property type="term" value="F:GTPase activity"/>
    <property type="evidence" value="ECO:0007669"/>
    <property type="project" value="InterPro"/>
</dbReference>
<dbReference type="GO" id="GO:0005525">
    <property type="term" value="F:GTP binding"/>
    <property type="evidence" value="ECO:0007669"/>
    <property type="project" value="UniProtKB-KW"/>
</dbReference>
<dbReference type="SMART" id="SM00275">
    <property type="entry name" value="G_alpha"/>
    <property type="match status" value="1"/>
</dbReference>
<dbReference type="GO" id="GO:0046872">
    <property type="term" value="F:metal ion binding"/>
    <property type="evidence" value="ECO:0007669"/>
    <property type="project" value="UniProtKB-KW"/>
</dbReference>
<dbReference type="InParanoid" id="D2V9E5"/>
<dbReference type="GO" id="GO:0031683">
    <property type="term" value="F:G-protein beta/gamma-subunit complex binding"/>
    <property type="evidence" value="ECO:0007669"/>
    <property type="project" value="InterPro"/>
</dbReference>
<sequence>MLKNTLALSGVEFDDEDPVLDSENPKILLLGSNDCGKTTLMNRILGNAKQIAMQYIHNDILNNIRKVCEKCVNTQSISSRLHQQYLSYCKTLIESAPKKDLEQSPTNSKTMNSFPSKSSPALLVPKTAEMIIDLWTNCLVFKETFDKYRDELNVSDSCEYFFNSSTLDRLCKASNIPNFEDSLRIRMETKGVDTRKVYYSETEGFPKLQQLAMDEKFLKQYPNCISVLDFGGNCRKKWKGYFHNITLCVYLVNLSSFNKKSKENPEKNELVDSLELFEEMVNHESFNNIPILLLFNKVERFSSLIESGNDLCKIFPEYENRGQSAKERIESSLSFLKLKFESKAWSRKDYLHCRFVSLLNNQDSNQVLMEMLTLSKLLKEDFVSDNIDKKKNCLIM</sequence>
<dbReference type="GO" id="GO:0005834">
    <property type="term" value="C:heterotrimeric G-protein complex"/>
    <property type="evidence" value="ECO:0007669"/>
    <property type="project" value="TreeGrafter"/>
</dbReference>
<dbReference type="Gene3D" id="1.10.400.10">
    <property type="entry name" value="GI Alpha 1, domain 2-like"/>
    <property type="match status" value="1"/>
</dbReference>
<evidence type="ECO:0000313" key="7">
    <source>
        <dbReference type="EMBL" id="EFC46447.1"/>
    </source>
</evidence>
<dbReference type="InterPro" id="IPR027417">
    <property type="entry name" value="P-loop_NTPase"/>
</dbReference>
<evidence type="ECO:0000256" key="5">
    <source>
        <dbReference type="PIRSR" id="PIRSR601019-1"/>
    </source>
</evidence>
<organism evidence="8">
    <name type="scientific">Naegleria gruberi</name>
    <name type="common">Amoeba</name>
    <dbReference type="NCBI Taxonomy" id="5762"/>
    <lineage>
        <taxon>Eukaryota</taxon>
        <taxon>Discoba</taxon>
        <taxon>Heterolobosea</taxon>
        <taxon>Tetramitia</taxon>
        <taxon>Eutetramitia</taxon>
        <taxon>Vahlkampfiidae</taxon>
        <taxon>Naegleria</taxon>
    </lineage>
</organism>
<keyword evidence="3 5" id="KW-0342">GTP-binding</keyword>
<dbReference type="GO" id="GO:0005737">
    <property type="term" value="C:cytoplasm"/>
    <property type="evidence" value="ECO:0007669"/>
    <property type="project" value="TreeGrafter"/>
</dbReference>
<keyword evidence="4" id="KW-0807">Transducer</keyword>
<keyword evidence="1 6" id="KW-0479">Metal-binding</keyword>
<protein>
    <submittedName>
        <fullName evidence="7">Predicted protein</fullName>
    </submittedName>
</protein>
<dbReference type="PANTHER" id="PTHR10218">
    <property type="entry name" value="GTP-BINDING PROTEIN ALPHA SUBUNIT"/>
    <property type="match status" value="1"/>
</dbReference>
<dbReference type="Gene3D" id="3.40.50.300">
    <property type="entry name" value="P-loop containing nucleotide triphosphate hydrolases"/>
    <property type="match status" value="1"/>
</dbReference>
<feature type="binding site" evidence="5">
    <location>
        <begin position="156"/>
        <end position="157"/>
    </location>
    <ligand>
        <name>GTP</name>
        <dbReference type="ChEBI" id="CHEBI:37565"/>
    </ligand>
</feature>
<dbReference type="RefSeq" id="XP_002679191.1">
    <property type="nucleotide sequence ID" value="XM_002679145.1"/>
</dbReference>
<dbReference type="EMBL" id="GG738858">
    <property type="protein sequence ID" value="EFC46447.1"/>
    <property type="molecule type" value="Genomic_DNA"/>
</dbReference>
<dbReference type="PRINTS" id="PR00318">
    <property type="entry name" value="GPROTEINA"/>
</dbReference>
<dbReference type="SUPFAM" id="SSF52540">
    <property type="entry name" value="P-loop containing nucleoside triphosphate hydrolases"/>
    <property type="match status" value="1"/>
</dbReference>
<dbReference type="FunFam" id="3.40.50.300:FF:000692">
    <property type="entry name" value="Guanine nucleotide-binding protein subunit alpha"/>
    <property type="match status" value="1"/>
</dbReference>
<dbReference type="STRING" id="5762.D2V9E5"/>
<feature type="binding site" evidence="6">
    <location>
        <position position="38"/>
    </location>
    <ligand>
        <name>Mg(2+)</name>
        <dbReference type="ChEBI" id="CHEBI:18420"/>
    </ligand>
</feature>
<evidence type="ECO:0000256" key="4">
    <source>
        <dbReference type="ARBA" id="ARBA00023224"/>
    </source>
</evidence>
<keyword evidence="2 5" id="KW-0547">Nucleotide-binding</keyword>
<dbReference type="SUPFAM" id="SSF47895">
    <property type="entry name" value="Transducin (alpha subunit), insertion domain"/>
    <property type="match status" value="1"/>
</dbReference>
<evidence type="ECO:0000256" key="6">
    <source>
        <dbReference type="PIRSR" id="PIRSR601019-2"/>
    </source>
</evidence>
<proteinExistence type="predicted"/>
<dbReference type="eggNOG" id="KOG0082">
    <property type="taxonomic scope" value="Eukaryota"/>
</dbReference>
<dbReference type="KEGG" id="ngr:NAEGRDRAFT_65413"/>
<feature type="binding site" evidence="5">
    <location>
        <begin position="183"/>
        <end position="189"/>
    </location>
    <ligand>
        <name>GTP</name>
        <dbReference type="ChEBI" id="CHEBI:37565"/>
    </ligand>
</feature>
<keyword evidence="6" id="KW-0460">Magnesium</keyword>
<dbReference type="VEuPathDB" id="AmoebaDB:NAEGRDRAFT_65413"/>
<dbReference type="InterPro" id="IPR001019">
    <property type="entry name" value="Gprotein_alpha_su"/>
</dbReference>
<dbReference type="GeneID" id="8851218"/>
<evidence type="ECO:0000256" key="1">
    <source>
        <dbReference type="ARBA" id="ARBA00022723"/>
    </source>
</evidence>